<feature type="region of interest" description="Disordered" evidence="1">
    <location>
        <begin position="106"/>
        <end position="166"/>
    </location>
</feature>
<evidence type="ECO:0000313" key="2">
    <source>
        <dbReference type="EMBL" id="CAL4124348.1"/>
    </source>
</evidence>
<feature type="non-terminal residue" evidence="2">
    <location>
        <position position="1"/>
    </location>
</feature>
<dbReference type="Proteomes" id="UP001497623">
    <property type="component" value="Unassembled WGS sequence"/>
</dbReference>
<accession>A0AAV2RI63</accession>
<comment type="caution">
    <text evidence="2">The sequence shown here is derived from an EMBL/GenBank/DDBJ whole genome shotgun (WGS) entry which is preliminary data.</text>
</comment>
<sequence>VNSSGEAIDCFECNSDPTDYGWWDPDCDQDGYAGHRVYFPDTYNCFTDVKDDGSVDRKSARIVATDEPCMYYDAIPDVAVGYWRCFCESNLCNSDLCEDCIDPKPTPTGDSSSVSPTPTGDSSSVSPTPTGDSSSSSSSSSESSSSSPSSSATSASSTSEMPPTPDPLTGLTCYSCTDCTTVDENTETIVGEHGKVFKTCAASITKGIDGEDVVIRGGDYNAHPDGFCQHEPEMWTCFCTTDLCNNDSV</sequence>
<dbReference type="AlphaFoldDB" id="A0AAV2RI63"/>
<proteinExistence type="predicted"/>
<reference evidence="2 3" key="1">
    <citation type="submission" date="2024-05" db="EMBL/GenBank/DDBJ databases">
        <authorList>
            <person name="Wallberg A."/>
        </authorList>
    </citation>
    <scope>NUCLEOTIDE SEQUENCE [LARGE SCALE GENOMIC DNA]</scope>
</reference>
<name>A0AAV2RI63_MEGNR</name>
<protein>
    <submittedName>
        <fullName evidence="2">Uncharacterized protein</fullName>
    </submittedName>
</protein>
<evidence type="ECO:0000313" key="3">
    <source>
        <dbReference type="Proteomes" id="UP001497623"/>
    </source>
</evidence>
<gene>
    <name evidence="2" type="ORF">MNOR_LOCUS24438</name>
</gene>
<evidence type="ECO:0000256" key="1">
    <source>
        <dbReference type="SAM" id="MobiDB-lite"/>
    </source>
</evidence>
<dbReference type="EMBL" id="CAXKWB010022453">
    <property type="protein sequence ID" value="CAL4124348.1"/>
    <property type="molecule type" value="Genomic_DNA"/>
</dbReference>
<feature type="compositionally biased region" description="Low complexity" evidence="1">
    <location>
        <begin position="107"/>
        <end position="161"/>
    </location>
</feature>
<keyword evidence="3" id="KW-1185">Reference proteome</keyword>
<organism evidence="2 3">
    <name type="scientific">Meganyctiphanes norvegica</name>
    <name type="common">Northern krill</name>
    <name type="synonym">Thysanopoda norvegica</name>
    <dbReference type="NCBI Taxonomy" id="48144"/>
    <lineage>
        <taxon>Eukaryota</taxon>
        <taxon>Metazoa</taxon>
        <taxon>Ecdysozoa</taxon>
        <taxon>Arthropoda</taxon>
        <taxon>Crustacea</taxon>
        <taxon>Multicrustacea</taxon>
        <taxon>Malacostraca</taxon>
        <taxon>Eumalacostraca</taxon>
        <taxon>Eucarida</taxon>
        <taxon>Euphausiacea</taxon>
        <taxon>Euphausiidae</taxon>
        <taxon>Meganyctiphanes</taxon>
    </lineage>
</organism>